<name>D5DS61_PRIM1</name>
<reference evidence="1 2" key="1">
    <citation type="journal article" date="2011" name="J. Bacteriol.">
        <title>Genome sequences of the biotechnologically important Bacillus megaterium strains QM B1551 and DSM319.</title>
        <authorList>
            <person name="Eppinger M."/>
            <person name="Bunk B."/>
            <person name="Johns M.A."/>
            <person name="Edirisinghe J.N."/>
            <person name="Kutumbaka K.K."/>
            <person name="Koenig S.S."/>
            <person name="Huot Creasy H."/>
            <person name="Rosovitz M.J."/>
            <person name="Riley D.R."/>
            <person name="Daugherty S."/>
            <person name="Martin M."/>
            <person name="Elbourne L.D."/>
            <person name="Paulsen I."/>
            <person name="Biedendieck R."/>
            <person name="Braun C."/>
            <person name="Grayburn S."/>
            <person name="Dhingra S."/>
            <person name="Lukyanchuk V."/>
            <person name="Ball B."/>
            <person name="Ul-Qamar R."/>
            <person name="Seibel J."/>
            <person name="Bremer E."/>
            <person name="Jahn D."/>
            <person name="Ravel J."/>
            <person name="Vary P.S."/>
        </authorList>
    </citation>
    <scope>NUCLEOTIDE SEQUENCE [LARGE SCALE GENOMIC DNA]</scope>
    <source>
        <strain evidence="2">ATCC 12872 / QMB1551</strain>
    </source>
</reference>
<dbReference type="HOGENOM" id="CLU_3304839_0_0_9"/>
<evidence type="ECO:0000313" key="1">
    <source>
        <dbReference type="EMBL" id="ADE71459.1"/>
    </source>
</evidence>
<organism evidence="1 2">
    <name type="scientific">Priestia megaterium (strain ATCC 12872 / QMB1551)</name>
    <name type="common">Bacillus megaterium</name>
    <dbReference type="NCBI Taxonomy" id="545693"/>
    <lineage>
        <taxon>Bacteria</taxon>
        <taxon>Bacillati</taxon>
        <taxon>Bacillota</taxon>
        <taxon>Bacilli</taxon>
        <taxon>Bacillales</taxon>
        <taxon>Bacillaceae</taxon>
        <taxon>Priestia</taxon>
    </lineage>
</organism>
<evidence type="ECO:0000313" key="2">
    <source>
        <dbReference type="Proteomes" id="UP000000935"/>
    </source>
</evidence>
<accession>D5DS61</accession>
<dbReference type="Proteomes" id="UP000000935">
    <property type="component" value="Chromosome"/>
</dbReference>
<dbReference type="EMBL" id="CP001983">
    <property type="protein sequence ID" value="ADE71459.1"/>
    <property type="molecule type" value="Genomic_DNA"/>
</dbReference>
<keyword evidence="2" id="KW-1185">Reference proteome</keyword>
<dbReference type="KEGG" id="bmq:BMQ_4449"/>
<protein>
    <submittedName>
        <fullName evidence="1">Uncharacterized protein</fullName>
    </submittedName>
</protein>
<sequence>MVYFIEIIYLIVMRVLYLKKDLEDALKNLSPYFKWDMDE</sequence>
<proteinExistence type="predicted"/>
<dbReference type="AlphaFoldDB" id="D5DS61"/>
<gene>
    <name evidence="1" type="ordered locus">BMQ_4449</name>
</gene>